<evidence type="ECO:0000313" key="2">
    <source>
        <dbReference type="Proteomes" id="UP000803844"/>
    </source>
</evidence>
<gene>
    <name evidence="1" type="ORF">M406DRAFT_355075</name>
</gene>
<evidence type="ECO:0000313" key="1">
    <source>
        <dbReference type="EMBL" id="KAF3768914.1"/>
    </source>
</evidence>
<sequence length="85" mass="9474">MVAVIRDSDRPQTVVCMQRDFACPEKMIPKAAFMKSSIPVPLRSLVSSVGLVERYGSPCEPDRFFWCSVCRQLSLEGTNLAHRAG</sequence>
<accession>A0A9P4Y9J6</accession>
<proteinExistence type="predicted"/>
<dbReference type="AlphaFoldDB" id="A0A9P4Y9J6"/>
<organism evidence="1 2">
    <name type="scientific">Cryphonectria parasitica (strain ATCC 38755 / EP155)</name>
    <dbReference type="NCBI Taxonomy" id="660469"/>
    <lineage>
        <taxon>Eukaryota</taxon>
        <taxon>Fungi</taxon>
        <taxon>Dikarya</taxon>
        <taxon>Ascomycota</taxon>
        <taxon>Pezizomycotina</taxon>
        <taxon>Sordariomycetes</taxon>
        <taxon>Sordariomycetidae</taxon>
        <taxon>Diaporthales</taxon>
        <taxon>Cryphonectriaceae</taxon>
        <taxon>Cryphonectria-Endothia species complex</taxon>
        <taxon>Cryphonectria</taxon>
    </lineage>
</organism>
<comment type="caution">
    <text evidence="1">The sequence shown here is derived from an EMBL/GenBank/DDBJ whole genome shotgun (WGS) entry which is preliminary data.</text>
</comment>
<dbReference type="Proteomes" id="UP000803844">
    <property type="component" value="Unassembled WGS sequence"/>
</dbReference>
<reference evidence="1" key="1">
    <citation type="journal article" date="2020" name="Phytopathology">
        <title>Genome sequence of the chestnut blight fungus Cryphonectria parasitica EP155: A fundamental resource for an archetypical invasive plant pathogen.</title>
        <authorList>
            <person name="Crouch J.A."/>
            <person name="Dawe A."/>
            <person name="Aerts A."/>
            <person name="Barry K."/>
            <person name="Churchill A.C.L."/>
            <person name="Grimwood J."/>
            <person name="Hillman B."/>
            <person name="Milgroom M.G."/>
            <person name="Pangilinan J."/>
            <person name="Smith M."/>
            <person name="Salamov A."/>
            <person name="Schmutz J."/>
            <person name="Yadav J."/>
            <person name="Grigoriev I.V."/>
            <person name="Nuss D."/>
        </authorList>
    </citation>
    <scope>NUCLEOTIDE SEQUENCE</scope>
    <source>
        <strain evidence="1">EP155</strain>
    </source>
</reference>
<keyword evidence="2" id="KW-1185">Reference proteome</keyword>
<dbReference type="EMBL" id="MU032345">
    <property type="protein sequence ID" value="KAF3768914.1"/>
    <property type="molecule type" value="Genomic_DNA"/>
</dbReference>
<name>A0A9P4Y9J6_CRYP1</name>
<protein>
    <submittedName>
        <fullName evidence="1">Uncharacterized protein</fullName>
    </submittedName>
</protein>
<dbReference type="GeneID" id="63840201"/>
<dbReference type="RefSeq" id="XP_040779875.1">
    <property type="nucleotide sequence ID" value="XM_040923072.1"/>
</dbReference>